<dbReference type="GO" id="GO:0043211">
    <property type="term" value="F:ABC-type carbohydrate transporter activity"/>
    <property type="evidence" value="ECO:0007669"/>
    <property type="project" value="UniProtKB-UniRule"/>
</dbReference>
<dbReference type="Pfam" id="PF00005">
    <property type="entry name" value="ABC_tran"/>
    <property type="match status" value="2"/>
</dbReference>
<dbReference type="GO" id="GO:0005886">
    <property type="term" value="C:plasma membrane"/>
    <property type="evidence" value="ECO:0007669"/>
    <property type="project" value="UniProtKB-SubCell"/>
</dbReference>
<dbReference type="InterPro" id="IPR003593">
    <property type="entry name" value="AAA+_ATPase"/>
</dbReference>
<keyword evidence="3 11" id="KW-0813">Transport</keyword>
<keyword evidence="9 11" id="KW-1278">Translocase</keyword>
<evidence type="ECO:0000256" key="8">
    <source>
        <dbReference type="ARBA" id="ARBA00022840"/>
    </source>
</evidence>
<keyword evidence="7 11" id="KW-0547">Nucleotide-binding</keyword>
<keyword evidence="10 11" id="KW-0472">Membrane</keyword>
<comment type="subcellular location">
    <subcellularLocation>
        <location evidence="2">Cell inner membrane</location>
    </subcellularLocation>
    <subcellularLocation>
        <location evidence="1 11">Cell membrane</location>
        <topology evidence="1 11">Peripheral membrane protein</topology>
    </subcellularLocation>
</comment>
<evidence type="ECO:0000256" key="2">
    <source>
        <dbReference type="ARBA" id="ARBA00004533"/>
    </source>
</evidence>
<evidence type="ECO:0000259" key="12">
    <source>
        <dbReference type="PROSITE" id="PS50893"/>
    </source>
</evidence>
<dbReference type="Gene3D" id="3.40.50.300">
    <property type="entry name" value="P-loop containing nucleotide triphosphate hydrolases"/>
    <property type="match status" value="2"/>
</dbReference>
<comment type="function">
    <text evidence="11">Part of an ABC transporter complex involved in carbohydrate import. Could be involved in ribose, galactose and/or methyl galactoside import. Responsible for energy coupling to the transport system.</text>
</comment>
<evidence type="ECO:0000256" key="5">
    <source>
        <dbReference type="ARBA" id="ARBA00022597"/>
    </source>
</evidence>
<keyword evidence="6" id="KW-0677">Repeat</keyword>
<dbReference type="SUPFAM" id="SSF52540">
    <property type="entry name" value="P-loop containing nucleoside triphosphate hydrolases"/>
    <property type="match status" value="2"/>
</dbReference>
<evidence type="ECO:0000256" key="10">
    <source>
        <dbReference type="ARBA" id="ARBA00023136"/>
    </source>
</evidence>
<keyword evidence="14" id="KW-1185">Reference proteome</keyword>
<keyword evidence="8 11" id="KW-0067">ATP-binding</keyword>
<dbReference type="SMART" id="SM00382">
    <property type="entry name" value="AAA"/>
    <property type="match status" value="2"/>
</dbReference>
<dbReference type="AlphaFoldDB" id="A0A084JN15"/>
<protein>
    <recommendedName>
        <fullName evidence="11">Ribose/galactose/methyl galactoside import ATP-binding protein</fullName>
        <ecNumber evidence="11">7.5.2.11</ecNumber>
    </recommendedName>
</protein>
<dbReference type="PANTHER" id="PTHR43790:SF7">
    <property type="entry name" value="GALACTOSE_METHYL GALACTOSIDE IMPORT ATP-BINDING PROTEIN MGLA"/>
    <property type="match status" value="1"/>
</dbReference>
<dbReference type="InterPro" id="IPR017871">
    <property type="entry name" value="ABC_transporter-like_CS"/>
</dbReference>
<dbReference type="PANTHER" id="PTHR43790">
    <property type="entry name" value="CARBOHYDRATE TRANSPORT ATP-BINDING PROTEIN MG119-RELATED"/>
    <property type="match status" value="1"/>
</dbReference>
<comment type="caution">
    <text evidence="13">The sequence shown here is derived from an EMBL/GenBank/DDBJ whole genome shotgun (WGS) entry which is preliminary data.</text>
</comment>
<gene>
    <name evidence="13" type="ORF">IO98_10435</name>
</gene>
<dbReference type="InterPro" id="IPR003439">
    <property type="entry name" value="ABC_transporter-like_ATP-bd"/>
</dbReference>
<dbReference type="FunFam" id="3.40.50.300:FF:000127">
    <property type="entry name" value="Ribose import ATP-binding protein RbsA"/>
    <property type="match status" value="1"/>
</dbReference>
<dbReference type="CDD" id="cd03216">
    <property type="entry name" value="ABC_Carb_Monos_I"/>
    <property type="match status" value="1"/>
</dbReference>
<dbReference type="GO" id="GO:0016887">
    <property type="term" value="F:ATP hydrolysis activity"/>
    <property type="evidence" value="ECO:0007669"/>
    <property type="project" value="InterPro"/>
</dbReference>
<accession>A0A084JN15</accession>
<reference evidence="13 14" key="1">
    <citation type="submission" date="2014-07" db="EMBL/GenBank/DDBJ databases">
        <title>Draft genome of Clostridium celerecrescens 152B isolated from sediments associated with methane hydrate from Krishna Godavari basin.</title>
        <authorList>
            <person name="Honkalas V.S."/>
            <person name="Dabir A.P."/>
            <person name="Arora P."/>
            <person name="Dhakephalkar P.K."/>
        </authorList>
    </citation>
    <scope>NUCLEOTIDE SEQUENCE [LARGE SCALE GENOMIC DNA]</scope>
    <source>
        <strain evidence="13 14">152B</strain>
    </source>
</reference>
<evidence type="ECO:0000256" key="3">
    <source>
        <dbReference type="ARBA" id="ARBA00022448"/>
    </source>
</evidence>
<evidence type="ECO:0000313" key="13">
    <source>
        <dbReference type="EMBL" id="KEZ90349.1"/>
    </source>
</evidence>
<sequence>MAEEYRLEMIGVSKSFPGVKALDKINLKVRPGTVHALMGENGAGKSTLMKCLFGIYKMDEGNVLIDGKDVSIANPDEALGKGLAMVHQELQPVPARSIAENMYLGRYPLIKIGPLKIVDHKTMNQEAEKWLKDVKMSFNPRAKLGTLSIGQMQSVEIAKAVSQNARLVILDEPTSSLTDNEVEALFRIIRELKSRGVSMIYISHKMAEIRQIADDITIMRDGTYVGSWKVKDISDDEIVKQMVGRELSNVYPPKEDYRTDETVLKVSHVSSIHARSFRDCSFELKKGEILGFGGLVGAQRTELMEAIFGMRHIASGEIEILGKKVTIKRPQDAINDSVGMITEDRRGTGIIGCLSIADNTAIASYRNYTKAGTINSKKVGQVVKDSIAKLSIKTPNDRTLIQSLSGGNQQKVIIARWLANNPDILIMDEPTRGIDVGAKYEIYQIMIDLVKQGKSIIMISSEMPELIGMSNRIIVMCNGHITGELEDDEATQEKIMAFATKFDLNDKVTENFTQEVKS</sequence>
<dbReference type="EC" id="7.5.2.11" evidence="11"/>
<dbReference type="InterPro" id="IPR027417">
    <property type="entry name" value="P-loop_NTPase"/>
</dbReference>
<dbReference type="InterPro" id="IPR050107">
    <property type="entry name" value="ABC_carbohydrate_import_ATPase"/>
</dbReference>
<feature type="domain" description="ABC transporter" evidence="12">
    <location>
        <begin position="257"/>
        <end position="503"/>
    </location>
</feature>
<keyword evidence="4 11" id="KW-1003">Cell membrane</keyword>
<organism evidence="13 14">
    <name type="scientific">Lacrimispora celerecrescens</name>
    <dbReference type="NCBI Taxonomy" id="29354"/>
    <lineage>
        <taxon>Bacteria</taxon>
        <taxon>Bacillati</taxon>
        <taxon>Bacillota</taxon>
        <taxon>Clostridia</taxon>
        <taxon>Lachnospirales</taxon>
        <taxon>Lachnospiraceae</taxon>
        <taxon>Lacrimispora</taxon>
    </lineage>
</organism>
<dbReference type="FunFam" id="3.40.50.300:FF:000126">
    <property type="entry name" value="Galactose/methyl galactoside import ATP-binding protein MglA"/>
    <property type="match status" value="1"/>
</dbReference>
<evidence type="ECO:0000256" key="1">
    <source>
        <dbReference type="ARBA" id="ARBA00004202"/>
    </source>
</evidence>
<evidence type="ECO:0000256" key="7">
    <source>
        <dbReference type="ARBA" id="ARBA00022741"/>
    </source>
</evidence>
<dbReference type="PROSITE" id="PS00211">
    <property type="entry name" value="ABC_TRANSPORTER_1"/>
    <property type="match status" value="1"/>
</dbReference>
<dbReference type="EMBL" id="JPME01000012">
    <property type="protein sequence ID" value="KEZ90349.1"/>
    <property type="molecule type" value="Genomic_DNA"/>
</dbReference>
<feature type="domain" description="ABC transporter" evidence="12">
    <location>
        <begin position="7"/>
        <end position="246"/>
    </location>
</feature>
<dbReference type="PROSITE" id="PS50893">
    <property type="entry name" value="ABC_TRANSPORTER_2"/>
    <property type="match status" value="2"/>
</dbReference>
<dbReference type="GO" id="GO:0015749">
    <property type="term" value="P:monosaccharide transmembrane transport"/>
    <property type="evidence" value="ECO:0007669"/>
    <property type="project" value="UniProtKB-ARBA"/>
</dbReference>
<dbReference type="CDD" id="cd03215">
    <property type="entry name" value="ABC_Carb_Monos_II"/>
    <property type="match status" value="1"/>
</dbReference>
<dbReference type="OrthoDB" id="9771863at2"/>
<evidence type="ECO:0000256" key="11">
    <source>
        <dbReference type="RuleBase" id="RU367029"/>
    </source>
</evidence>
<evidence type="ECO:0000313" key="14">
    <source>
        <dbReference type="Proteomes" id="UP000028525"/>
    </source>
</evidence>
<proteinExistence type="inferred from homology"/>
<evidence type="ECO:0000256" key="9">
    <source>
        <dbReference type="ARBA" id="ARBA00022967"/>
    </source>
</evidence>
<evidence type="ECO:0000256" key="4">
    <source>
        <dbReference type="ARBA" id="ARBA00022475"/>
    </source>
</evidence>
<evidence type="ECO:0000256" key="6">
    <source>
        <dbReference type="ARBA" id="ARBA00022737"/>
    </source>
</evidence>
<comment type="similarity">
    <text evidence="11">Belongs to the ABC transporter superfamily.</text>
</comment>
<dbReference type="Proteomes" id="UP000028525">
    <property type="component" value="Unassembled WGS sequence"/>
</dbReference>
<comment type="catalytic activity">
    <reaction evidence="11">
        <text>D-galactose(out) + ATP + H2O = D-galactose(in) + ADP + phosphate + H(+)</text>
        <dbReference type="Rhea" id="RHEA:60156"/>
        <dbReference type="ChEBI" id="CHEBI:4139"/>
        <dbReference type="ChEBI" id="CHEBI:15377"/>
        <dbReference type="ChEBI" id="CHEBI:15378"/>
        <dbReference type="ChEBI" id="CHEBI:30616"/>
        <dbReference type="ChEBI" id="CHEBI:43474"/>
        <dbReference type="ChEBI" id="CHEBI:456216"/>
        <dbReference type="EC" id="7.5.2.11"/>
    </reaction>
</comment>
<name>A0A084JN15_9FIRM</name>
<keyword evidence="5 11" id="KW-0762">Sugar transport</keyword>
<dbReference type="GO" id="GO:0005524">
    <property type="term" value="F:ATP binding"/>
    <property type="evidence" value="ECO:0007669"/>
    <property type="project" value="UniProtKB-UniRule"/>
</dbReference>
<dbReference type="RefSeq" id="WP_038280746.1">
    <property type="nucleotide sequence ID" value="NZ_JPME01000012.1"/>
</dbReference>
<dbReference type="STRING" id="29354.IO98_10435"/>